<keyword evidence="1" id="KW-0472">Membrane</keyword>
<feature type="transmembrane region" description="Helical" evidence="1">
    <location>
        <begin position="21"/>
        <end position="42"/>
    </location>
</feature>
<gene>
    <name evidence="2" type="ORF">Salat_1017000</name>
</gene>
<dbReference type="EMBL" id="JACGWO010000003">
    <property type="protein sequence ID" value="KAK4432548.1"/>
    <property type="molecule type" value="Genomic_DNA"/>
</dbReference>
<evidence type="ECO:0000256" key="1">
    <source>
        <dbReference type="SAM" id="Phobius"/>
    </source>
</evidence>
<keyword evidence="1" id="KW-1133">Transmembrane helix</keyword>
<evidence type="ECO:0000313" key="2">
    <source>
        <dbReference type="EMBL" id="KAK4432548.1"/>
    </source>
</evidence>
<comment type="caution">
    <text evidence="2">The sequence shown here is derived from an EMBL/GenBank/DDBJ whole genome shotgun (WGS) entry which is preliminary data.</text>
</comment>
<dbReference type="AlphaFoldDB" id="A0AAE1YMC4"/>
<proteinExistence type="predicted"/>
<accession>A0AAE1YMC4</accession>
<name>A0AAE1YMC4_9LAMI</name>
<sequence length="107" mass="11847">MQVMARQEKASRLTLAETISWWASAFLLALMLILSCYCGGLSSGGGGGDSVGLEWPCEEIYVVGEGVTMIGKFGEPYVFLRIIHMFMILMKFSTVCLPGFIIAYHLW</sequence>
<evidence type="ECO:0000313" key="3">
    <source>
        <dbReference type="Proteomes" id="UP001293254"/>
    </source>
</evidence>
<reference evidence="2" key="1">
    <citation type="submission" date="2020-06" db="EMBL/GenBank/DDBJ databases">
        <authorList>
            <person name="Li T."/>
            <person name="Hu X."/>
            <person name="Zhang T."/>
            <person name="Song X."/>
            <person name="Zhang H."/>
            <person name="Dai N."/>
            <person name="Sheng W."/>
            <person name="Hou X."/>
            <person name="Wei L."/>
        </authorList>
    </citation>
    <scope>NUCLEOTIDE SEQUENCE</scope>
    <source>
        <strain evidence="2">3651</strain>
        <tissue evidence="2">Leaf</tissue>
    </source>
</reference>
<organism evidence="2 3">
    <name type="scientific">Sesamum alatum</name>
    <dbReference type="NCBI Taxonomy" id="300844"/>
    <lineage>
        <taxon>Eukaryota</taxon>
        <taxon>Viridiplantae</taxon>
        <taxon>Streptophyta</taxon>
        <taxon>Embryophyta</taxon>
        <taxon>Tracheophyta</taxon>
        <taxon>Spermatophyta</taxon>
        <taxon>Magnoliopsida</taxon>
        <taxon>eudicotyledons</taxon>
        <taxon>Gunneridae</taxon>
        <taxon>Pentapetalae</taxon>
        <taxon>asterids</taxon>
        <taxon>lamiids</taxon>
        <taxon>Lamiales</taxon>
        <taxon>Pedaliaceae</taxon>
        <taxon>Sesamum</taxon>
    </lineage>
</organism>
<keyword evidence="3" id="KW-1185">Reference proteome</keyword>
<reference evidence="2" key="2">
    <citation type="journal article" date="2024" name="Plant">
        <title>Genomic evolution and insights into agronomic trait innovations of Sesamum species.</title>
        <authorList>
            <person name="Miao H."/>
            <person name="Wang L."/>
            <person name="Qu L."/>
            <person name="Liu H."/>
            <person name="Sun Y."/>
            <person name="Le M."/>
            <person name="Wang Q."/>
            <person name="Wei S."/>
            <person name="Zheng Y."/>
            <person name="Lin W."/>
            <person name="Duan Y."/>
            <person name="Cao H."/>
            <person name="Xiong S."/>
            <person name="Wang X."/>
            <person name="Wei L."/>
            <person name="Li C."/>
            <person name="Ma Q."/>
            <person name="Ju M."/>
            <person name="Zhao R."/>
            <person name="Li G."/>
            <person name="Mu C."/>
            <person name="Tian Q."/>
            <person name="Mei H."/>
            <person name="Zhang T."/>
            <person name="Gao T."/>
            <person name="Zhang H."/>
        </authorList>
    </citation>
    <scope>NUCLEOTIDE SEQUENCE</scope>
    <source>
        <strain evidence="2">3651</strain>
    </source>
</reference>
<keyword evidence="1" id="KW-0812">Transmembrane</keyword>
<dbReference type="Proteomes" id="UP001293254">
    <property type="component" value="Unassembled WGS sequence"/>
</dbReference>
<feature type="transmembrane region" description="Helical" evidence="1">
    <location>
        <begin position="82"/>
        <end position="106"/>
    </location>
</feature>
<protein>
    <submittedName>
        <fullName evidence="2">Uncharacterized protein</fullName>
    </submittedName>
</protein>